<dbReference type="AlphaFoldDB" id="A0A1W1C6A3"/>
<dbReference type="GO" id="GO:0008843">
    <property type="term" value="F:endochitinase activity"/>
    <property type="evidence" value="ECO:0007669"/>
    <property type="project" value="UniProtKB-EC"/>
</dbReference>
<dbReference type="EC" id="3.2.1.14" evidence="2"/>
<sequence length="193" mass="21700">MGISTGCCSLGDKYCHPEYPQENQTESTNQKLSDKPTELEVSKLYVATFNRAPDSEGLNYWKNISNLNIEEISKSFFDQNETKKIYPDSISNREFITATYKNLFNREPDLDGLEYWEKDLNNETYSKDVFIQTLINGAKGDDASILENKASAGVSFANANINDSNLSFSIIEDITADKSSLISAKDKILGYNK</sequence>
<keyword evidence="2" id="KW-0378">Hydrolase</keyword>
<dbReference type="Gene3D" id="1.10.3130.20">
    <property type="entry name" value="Phycobilisome linker domain"/>
    <property type="match status" value="1"/>
</dbReference>
<dbReference type="InterPro" id="IPR038255">
    <property type="entry name" value="PBS_linker_sf"/>
</dbReference>
<protein>
    <submittedName>
        <fullName evidence="2">Chitinase</fullName>
        <ecNumber evidence="2">3.2.1.14</ecNumber>
    </submittedName>
</protein>
<evidence type="ECO:0000259" key="1">
    <source>
        <dbReference type="Pfam" id="PF13946"/>
    </source>
</evidence>
<keyword evidence="2" id="KW-0326">Glycosidase</keyword>
<organism evidence="2">
    <name type="scientific">hydrothermal vent metagenome</name>
    <dbReference type="NCBI Taxonomy" id="652676"/>
    <lineage>
        <taxon>unclassified sequences</taxon>
        <taxon>metagenomes</taxon>
        <taxon>ecological metagenomes</taxon>
    </lineage>
</organism>
<accession>A0A1W1C6A3</accession>
<dbReference type="InterPro" id="IPR025282">
    <property type="entry name" value="DUF4214"/>
</dbReference>
<dbReference type="Pfam" id="PF13946">
    <property type="entry name" value="DUF4214"/>
    <property type="match status" value="1"/>
</dbReference>
<evidence type="ECO:0000313" key="2">
    <source>
        <dbReference type="EMBL" id="SFV61221.1"/>
    </source>
</evidence>
<proteinExistence type="predicted"/>
<name>A0A1W1C6A3_9ZZZZ</name>
<reference evidence="2" key="1">
    <citation type="submission" date="2016-10" db="EMBL/GenBank/DDBJ databases">
        <authorList>
            <person name="de Groot N.N."/>
        </authorList>
    </citation>
    <scope>NUCLEOTIDE SEQUENCE</scope>
</reference>
<feature type="domain" description="DUF4214" evidence="1">
    <location>
        <begin position="75"/>
        <end position="129"/>
    </location>
</feature>
<dbReference type="EMBL" id="FPHG01000047">
    <property type="protein sequence ID" value="SFV61221.1"/>
    <property type="molecule type" value="Genomic_DNA"/>
</dbReference>
<gene>
    <name evidence="2" type="ORF">MNB_SV-9-1582</name>
</gene>